<dbReference type="PANTHER" id="PTHR32063:SF0">
    <property type="entry name" value="SWARMING MOTILITY PROTEIN SWRC"/>
    <property type="match status" value="1"/>
</dbReference>
<gene>
    <name evidence="2" type="ORF">SAMN03080599_01561</name>
</gene>
<keyword evidence="1" id="KW-1133">Transmembrane helix</keyword>
<dbReference type="Proteomes" id="UP000199208">
    <property type="component" value="Unassembled WGS sequence"/>
</dbReference>
<dbReference type="Gene3D" id="1.20.1640.10">
    <property type="entry name" value="Multidrug efflux transporter AcrB transmembrane domain"/>
    <property type="match status" value="2"/>
</dbReference>
<feature type="transmembrane region" description="Helical" evidence="1">
    <location>
        <begin position="465"/>
        <end position="490"/>
    </location>
</feature>
<evidence type="ECO:0000313" key="2">
    <source>
        <dbReference type="EMBL" id="SCZ79037.1"/>
    </source>
</evidence>
<name>A0A1G5RYM6_9FIRM</name>
<dbReference type="Gene3D" id="3.30.70.1440">
    <property type="entry name" value="Multidrug efflux transporter AcrB pore domain"/>
    <property type="match status" value="1"/>
</dbReference>
<keyword evidence="1" id="KW-0472">Membrane</keyword>
<feature type="transmembrane region" description="Helical" evidence="1">
    <location>
        <begin position="12"/>
        <end position="30"/>
    </location>
</feature>
<dbReference type="EMBL" id="FMWL01000006">
    <property type="protein sequence ID" value="SCZ79037.1"/>
    <property type="molecule type" value="Genomic_DNA"/>
</dbReference>
<dbReference type="STRING" id="1120920.SAMN03080599_01561"/>
<feature type="transmembrane region" description="Helical" evidence="1">
    <location>
        <begin position="920"/>
        <end position="942"/>
    </location>
</feature>
<dbReference type="Gene3D" id="3.30.70.1320">
    <property type="entry name" value="Multidrug efflux transporter AcrB pore domain like"/>
    <property type="match status" value="1"/>
</dbReference>
<dbReference type="GO" id="GO:0005886">
    <property type="term" value="C:plasma membrane"/>
    <property type="evidence" value="ECO:0007669"/>
    <property type="project" value="TreeGrafter"/>
</dbReference>
<dbReference type="SUPFAM" id="SSF82693">
    <property type="entry name" value="Multidrug efflux transporter AcrB pore domain, PN1, PN2, PC1 and PC2 subdomains"/>
    <property type="match status" value="3"/>
</dbReference>
<keyword evidence="3" id="KW-1185">Reference proteome</keyword>
<feature type="transmembrane region" description="Helical" evidence="1">
    <location>
        <begin position="358"/>
        <end position="378"/>
    </location>
</feature>
<protein>
    <submittedName>
        <fullName evidence="2">Multidrug efflux pump subunit AcrB</fullName>
    </submittedName>
</protein>
<evidence type="ECO:0000256" key="1">
    <source>
        <dbReference type="SAM" id="Phobius"/>
    </source>
</evidence>
<feature type="transmembrane region" description="Helical" evidence="1">
    <location>
        <begin position="530"/>
        <end position="548"/>
    </location>
</feature>
<dbReference type="AlphaFoldDB" id="A0A1G5RYM6"/>
<dbReference type="OrthoDB" id="9757876at2"/>
<dbReference type="PRINTS" id="PR00702">
    <property type="entry name" value="ACRIFLAVINRP"/>
</dbReference>
<dbReference type="InterPro" id="IPR027463">
    <property type="entry name" value="AcrB_DN_DC_subdom"/>
</dbReference>
<reference evidence="2 3" key="1">
    <citation type="submission" date="2016-10" db="EMBL/GenBank/DDBJ databases">
        <authorList>
            <person name="de Groot N.N."/>
        </authorList>
    </citation>
    <scope>NUCLEOTIDE SEQUENCE [LARGE SCALE GENOMIC DNA]</scope>
    <source>
        <strain evidence="2 3">DSM 2784</strain>
    </source>
</reference>
<feature type="transmembrane region" description="Helical" evidence="1">
    <location>
        <begin position="429"/>
        <end position="453"/>
    </location>
</feature>
<feature type="transmembrane region" description="Helical" evidence="1">
    <location>
        <begin position="994"/>
        <end position="1020"/>
    </location>
</feature>
<dbReference type="GO" id="GO:0042910">
    <property type="term" value="F:xenobiotic transmembrane transporter activity"/>
    <property type="evidence" value="ECO:0007669"/>
    <property type="project" value="TreeGrafter"/>
</dbReference>
<dbReference type="SUPFAM" id="SSF82866">
    <property type="entry name" value="Multidrug efflux transporter AcrB transmembrane domain"/>
    <property type="match status" value="2"/>
</dbReference>
<dbReference type="Gene3D" id="3.30.70.1430">
    <property type="entry name" value="Multidrug efflux transporter AcrB pore domain"/>
    <property type="match status" value="2"/>
</dbReference>
<keyword evidence="1" id="KW-0812">Transmembrane</keyword>
<dbReference type="InterPro" id="IPR001036">
    <property type="entry name" value="Acrflvin-R"/>
</dbReference>
<organism evidence="2 3">
    <name type="scientific">Acidaminobacter hydrogenoformans DSM 2784</name>
    <dbReference type="NCBI Taxonomy" id="1120920"/>
    <lineage>
        <taxon>Bacteria</taxon>
        <taxon>Bacillati</taxon>
        <taxon>Bacillota</taxon>
        <taxon>Clostridia</taxon>
        <taxon>Peptostreptococcales</taxon>
        <taxon>Acidaminobacteraceae</taxon>
        <taxon>Acidaminobacter</taxon>
    </lineage>
</organism>
<dbReference type="PANTHER" id="PTHR32063">
    <property type="match status" value="1"/>
</dbReference>
<dbReference type="SUPFAM" id="SSF82714">
    <property type="entry name" value="Multidrug efflux transporter AcrB TolC docking domain, DN and DC subdomains"/>
    <property type="match status" value="2"/>
</dbReference>
<dbReference type="Pfam" id="PF00873">
    <property type="entry name" value="ACR_tran"/>
    <property type="match status" value="1"/>
</dbReference>
<accession>A0A1G5RYM6</accession>
<feature type="transmembrane region" description="Helical" evidence="1">
    <location>
        <begin position="963"/>
        <end position="982"/>
    </location>
</feature>
<feature type="transmembrane region" description="Helical" evidence="1">
    <location>
        <begin position="332"/>
        <end position="351"/>
    </location>
</feature>
<feature type="transmembrane region" description="Helical" evidence="1">
    <location>
        <begin position="887"/>
        <end position="908"/>
    </location>
</feature>
<sequence length="1044" mass="113591">MSFGKFSVEKRHVVLSLVIGIILFGVYSFLTMNTQLSPDTNAPTATVMTAYPGASASDVVTEVAAPLEQAFAKLEGITDIESTSQDNLAMLRLTFDYATDIDEATIAIQNALSRARESLPEGIKEPQVMKFSASDMPVMTIGLSSTSLDMAALRRVAEESLLTRFQLTEGVASADLLGGYELQALVSLNEDRLRAYRLTEGQVVEAVSRAYLKTPGGSILHEGSELLVRVDANVSSAEALGQLEIPLADGNGIRLEDVAAVSLTTGARESSYRLNGEEMLAVTITKKTGENTIKVIERVEDEMARMAADYPNLSLHVAYDDAEFTEQMVSNMTTSIALAILFTIVVIVLFIVNISRSLVIAVSMPLVFLITLSLMRLFGMDLDLVTLSALILSIGFVVDGAIVVVENISSHAGKGKSIERAAMDGTNEIAMPSIAGATTTLIVLVPLLFIQGFVGEMFRPLSMTLIFAISASLFVALVMIPQLSVLMAPFEFKKTEGFLKKVTDPFNRWMDKLLEGYIHVFKKALYHKKLTFLLLIVGLGLSAGFLRMNGMEMLPKFDSGVTYITIEMTPGTTLEKTEATLGQIESYLAGESSVATFDTRLGYEEGSVQMGDFGMMGTDQGMITVSLTSRLEREESIWAFQVRLREKIDTLPGINRYVVKEKGGTAVSGATAPVAVKLSGDDLAVLYHLASQMEEKLETIPGITNLYKSYNDGYSQMSVRFDQTKLQALRLTSQSVSSQLYLALEGMEANTMTLDSGLTLGVQVENRLSGTQSLEQLMNTEIMTPLGASVRLKEIAEVTQEPRSNLIESENMRYTVEVLGYIQDRTFSHVMTDVDAQIETMVVPMGYEVELAGEQKTLTDSMGDMVFLISLAIFFVYLLLVPQFKSFLHPLTIMMAIPLVVIGIAPALGLTGKVISMPVLLGIILLAGTVVNNSILLVDAINDHRSKGFEMREAIELAIRARFRPIMMTALSDVVGMMPLAMQLALGSERFSPLAVTVIGGITAATGLTIVVIPLIYVTLENLFVKEDRFIAEIRPEAAEAAKA</sequence>
<dbReference type="Gene3D" id="3.30.2090.10">
    <property type="entry name" value="Multidrug efflux transporter AcrB TolC docking domain, DN and DC subdomains"/>
    <property type="match status" value="2"/>
</dbReference>
<dbReference type="RefSeq" id="WP_092590338.1">
    <property type="nucleotide sequence ID" value="NZ_FMWL01000006.1"/>
</dbReference>
<evidence type="ECO:0000313" key="3">
    <source>
        <dbReference type="Proteomes" id="UP000199208"/>
    </source>
</evidence>
<feature type="transmembrane region" description="Helical" evidence="1">
    <location>
        <begin position="384"/>
        <end position="408"/>
    </location>
</feature>
<proteinExistence type="predicted"/>
<feature type="transmembrane region" description="Helical" evidence="1">
    <location>
        <begin position="862"/>
        <end position="880"/>
    </location>
</feature>